<evidence type="ECO:0000256" key="2">
    <source>
        <dbReference type="SAM" id="Phobius"/>
    </source>
</evidence>
<gene>
    <name evidence="5" type="ORF">K9S39_23310</name>
</gene>
<keyword evidence="2" id="KW-0472">Membrane</keyword>
<accession>A0ABY4MLF2</accession>
<evidence type="ECO:0000256" key="1">
    <source>
        <dbReference type="ARBA" id="ARBA00006068"/>
    </source>
</evidence>
<dbReference type="Pfam" id="PF13399">
    <property type="entry name" value="LytR_C"/>
    <property type="match status" value="1"/>
</dbReference>
<evidence type="ECO:0000259" key="3">
    <source>
        <dbReference type="Pfam" id="PF03816"/>
    </source>
</evidence>
<feature type="transmembrane region" description="Helical" evidence="2">
    <location>
        <begin position="7"/>
        <end position="31"/>
    </location>
</feature>
<organism evidence="5 6">
    <name type="scientific">Streptomyces halobius</name>
    <dbReference type="NCBI Taxonomy" id="2879846"/>
    <lineage>
        <taxon>Bacteria</taxon>
        <taxon>Bacillati</taxon>
        <taxon>Actinomycetota</taxon>
        <taxon>Actinomycetes</taxon>
        <taxon>Kitasatosporales</taxon>
        <taxon>Streptomycetaceae</taxon>
        <taxon>Streptomyces</taxon>
    </lineage>
</organism>
<dbReference type="Gene3D" id="3.40.630.190">
    <property type="entry name" value="LCP protein"/>
    <property type="match status" value="1"/>
</dbReference>
<dbReference type="EMBL" id="CP086322">
    <property type="protein sequence ID" value="UQA97888.1"/>
    <property type="molecule type" value="Genomic_DNA"/>
</dbReference>
<dbReference type="NCBIfam" id="TIGR00350">
    <property type="entry name" value="lytR_cpsA_psr"/>
    <property type="match status" value="1"/>
</dbReference>
<dbReference type="Gene3D" id="3.30.70.2390">
    <property type="match status" value="1"/>
</dbReference>
<name>A0ABY4MLF2_9ACTN</name>
<evidence type="ECO:0000313" key="6">
    <source>
        <dbReference type="Proteomes" id="UP000830115"/>
    </source>
</evidence>
<feature type="domain" description="Cell envelope-related transcriptional attenuator" evidence="3">
    <location>
        <begin position="83"/>
        <end position="245"/>
    </location>
</feature>
<evidence type="ECO:0000313" key="5">
    <source>
        <dbReference type="EMBL" id="UQA97888.1"/>
    </source>
</evidence>
<dbReference type="InterPro" id="IPR027381">
    <property type="entry name" value="LytR/CpsA/Psr_C"/>
</dbReference>
<protein>
    <submittedName>
        <fullName evidence="5">LCP family protein</fullName>
    </submittedName>
</protein>
<evidence type="ECO:0000259" key="4">
    <source>
        <dbReference type="Pfam" id="PF13399"/>
    </source>
</evidence>
<reference evidence="5" key="1">
    <citation type="submission" date="2021-10" db="EMBL/GenBank/DDBJ databases">
        <title>Streptomyces nigrumlapis sp.nov.,an antimicrobial producing actinobacterium isolated from Black Gobi rocks.</title>
        <authorList>
            <person name="Wen Y."/>
            <person name="Zhang W."/>
            <person name="Liu X.G."/>
        </authorList>
    </citation>
    <scope>NUCLEOTIDE SEQUENCE</scope>
    <source>
        <strain evidence="5">ST13-2-2</strain>
    </source>
</reference>
<dbReference type="Proteomes" id="UP000830115">
    <property type="component" value="Chromosome"/>
</dbReference>
<keyword evidence="2" id="KW-0812">Transmembrane</keyword>
<keyword evidence="2" id="KW-1133">Transmembrane helix</keyword>
<dbReference type="Pfam" id="PF03816">
    <property type="entry name" value="LytR_cpsA_psr"/>
    <property type="match status" value="1"/>
</dbReference>
<dbReference type="PANTHER" id="PTHR33392:SF6">
    <property type="entry name" value="POLYISOPRENYL-TEICHOIC ACID--PEPTIDOGLYCAN TEICHOIC ACID TRANSFERASE TAGU"/>
    <property type="match status" value="1"/>
</dbReference>
<dbReference type="PANTHER" id="PTHR33392">
    <property type="entry name" value="POLYISOPRENYL-TEICHOIC ACID--PEPTIDOGLYCAN TEICHOIC ACID TRANSFERASE TAGU"/>
    <property type="match status" value="1"/>
</dbReference>
<dbReference type="RefSeq" id="WP_248868919.1">
    <property type="nucleotide sequence ID" value="NZ_CP086322.1"/>
</dbReference>
<dbReference type="InterPro" id="IPR050922">
    <property type="entry name" value="LytR/CpsA/Psr_CW_biosynth"/>
</dbReference>
<comment type="similarity">
    <text evidence="1">Belongs to the LytR/CpsA/Psr (LCP) family.</text>
</comment>
<proteinExistence type="inferred from homology"/>
<sequence length="442" mass="46821">MTRRGRIVAWTGGLLGVLLLGTAGVGAWVYFTLDGNIQGADIGLDGDRPVNLSPGSKNILVVGSDSRAGANAKYGKGLTTMQSDTLMLLHIAANRKWATALSFPRDSWVRIPACERGDGSRSTPHHFKINEAFSIGGESGDIGKAAACTIKTVEKNTGLRIDNFASIDFQGFKGMVNALDGIEVCPKHAIHDKKAHLDLDAGCQTVRDEKALGYVRTRYSVGDGSDLGRIGRQQEFMKALLTKAQAKLTSPGDLYGFLDSATKSITTDKDLAGLKPLYDLAATVKDIPSDRLTFLTVPNYYREADVPTDKANVIWQYPQAGDLFSDVAHDREIGPAGKKKLAEAAKHPVTARSVRVRVLNGTGVAGQAATAAARLRGLGFTVTATGNAPATDKTTIGYPAPLKPQAQVLASRFPDTELKRSAEATAGEVTLTVGPDFAAVGG</sequence>
<feature type="domain" description="LytR/CpsA/Psr regulator C-terminal" evidence="4">
    <location>
        <begin position="353"/>
        <end position="437"/>
    </location>
</feature>
<keyword evidence="6" id="KW-1185">Reference proteome</keyword>
<dbReference type="InterPro" id="IPR004474">
    <property type="entry name" value="LytR_CpsA_psr"/>
</dbReference>